<dbReference type="Proteomes" id="UP000005101">
    <property type="component" value="Unassembled WGS sequence"/>
</dbReference>
<name>A0ABN0BTF6_BACFG</name>
<dbReference type="Pfam" id="PF15650">
    <property type="entry name" value="Tox-REase-9"/>
    <property type="match status" value="1"/>
</dbReference>
<reference evidence="2 3" key="1">
    <citation type="submission" date="2008-12" db="EMBL/GenBank/DDBJ databases">
        <title>Annotation of Bacteroides fragilis strain 3_1_12.</title>
        <authorList>
            <consortium name="The Broad Institute Genome Sequencing Platform"/>
            <person name="Ward D."/>
            <person name="Young S.K."/>
            <person name="Kodira C.D."/>
            <person name="Zeng Q."/>
            <person name="Koehrsen M."/>
            <person name="Alvarado L."/>
            <person name="Berlin A."/>
            <person name="Borenstein D."/>
            <person name="Chen Z."/>
            <person name="Engels R."/>
            <person name="Freedman E."/>
            <person name="Gellesch M."/>
            <person name="Goldberg J."/>
            <person name="Griggs A."/>
            <person name="Gujja S."/>
            <person name="Heiman D."/>
            <person name="Hepburn T."/>
            <person name="Howarth C."/>
            <person name="Jen D."/>
            <person name="Larson L."/>
            <person name="Lewis B."/>
            <person name="Mehta T."/>
            <person name="Park D."/>
            <person name="Pearson M."/>
            <person name="Roberts A."/>
            <person name="Saif S."/>
            <person name="Shea T."/>
            <person name="Shenoy N."/>
            <person name="Sisk P."/>
            <person name="Stolte C."/>
            <person name="Sykes S."/>
            <person name="Walk T."/>
            <person name="White J."/>
            <person name="Yandava C."/>
            <person name="Allen-Vercoe E."/>
            <person name="Strauss J."/>
            <person name="Ambrose C."/>
            <person name="Lander E."/>
            <person name="Nusbaum C."/>
            <person name="Galagan J."/>
            <person name="Birren B."/>
        </authorList>
    </citation>
    <scope>NUCLEOTIDE SEQUENCE [LARGE SCALE GENOMIC DNA]</scope>
    <source>
        <strain evidence="2 3">3_1_12</strain>
    </source>
</reference>
<dbReference type="InterPro" id="IPR028902">
    <property type="entry name" value="Tox-REase-9_dom"/>
</dbReference>
<evidence type="ECO:0000259" key="1">
    <source>
        <dbReference type="Pfam" id="PF15650"/>
    </source>
</evidence>
<proteinExistence type="predicted"/>
<gene>
    <name evidence="2" type="ORF">BFAG_04919</name>
</gene>
<accession>A0ABN0BTF6</accession>
<evidence type="ECO:0000313" key="3">
    <source>
        <dbReference type="Proteomes" id="UP000005101"/>
    </source>
</evidence>
<keyword evidence="3" id="KW-1185">Reference proteome</keyword>
<feature type="domain" description="Tox-REase-9" evidence="1">
    <location>
        <begin position="33"/>
        <end position="126"/>
    </location>
</feature>
<protein>
    <recommendedName>
        <fullName evidence="1">Tox-REase-9 domain-containing protein</fullName>
    </recommendedName>
</protein>
<organism evidence="2 3">
    <name type="scientific">Bacteroides fragilis 3_1_12</name>
    <dbReference type="NCBI Taxonomy" id="457424"/>
    <lineage>
        <taxon>Bacteria</taxon>
        <taxon>Pseudomonadati</taxon>
        <taxon>Bacteroidota</taxon>
        <taxon>Bacteroidia</taxon>
        <taxon>Bacteroidales</taxon>
        <taxon>Bacteroidaceae</taxon>
        <taxon>Bacteroides</taxon>
    </lineage>
</organism>
<evidence type="ECO:0000313" key="2">
    <source>
        <dbReference type="EMBL" id="EFR56220.1"/>
    </source>
</evidence>
<dbReference type="EMBL" id="EQ973235">
    <property type="protein sequence ID" value="EFR56220.1"/>
    <property type="molecule type" value="Genomic_DNA"/>
</dbReference>
<sequence>MAGGILNLYGYVEDTNAWIDIFGLAKSYTSGENSAAKTGRQKHKEYKQNIVKKGYLEKEFRLPSGKKIDAIDFDNKIIYELKPNNERAKKRGQKQAEAYKMEIESIKTENGDSRYGTGWTVIVETY</sequence>